<dbReference type="SMART" id="SM00260">
    <property type="entry name" value="CheW"/>
    <property type="match status" value="1"/>
</dbReference>
<evidence type="ECO:0000313" key="2">
    <source>
        <dbReference type="EMBL" id="MCX2977767.1"/>
    </source>
</evidence>
<dbReference type="Proteomes" id="UP001143304">
    <property type="component" value="Unassembled WGS sequence"/>
</dbReference>
<dbReference type="InterPro" id="IPR036061">
    <property type="entry name" value="CheW-like_dom_sf"/>
</dbReference>
<dbReference type="InterPro" id="IPR002545">
    <property type="entry name" value="CheW-lke_dom"/>
</dbReference>
<dbReference type="Gene3D" id="2.40.50.180">
    <property type="entry name" value="CheA-289, Domain 4"/>
    <property type="match status" value="1"/>
</dbReference>
<comment type="caution">
    <text evidence="2">The sequence shown here is derived from an EMBL/GenBank/DDBJ whole genome shotgun (WGS) entry which is preliminary data.</text>
</comment>
<dbReference type="EMBL" id="SHNO01000001">
    <property type="protein sequence ID" value="MCX2977767.1"/>
    <property type="molecule type" value="Genomic_DNA"/>
</dbReference>
<evidence type="ECO:0000259" key="1">
    <source>
        <dbReference type="PROSITE" id="PS50851"/>
    </source>
</evidence>
<dbReference type="PROSITE" id="PS50851">
    <property type="entry name" value="CHEW"/>
    <property type="match status" value="1"/>
</dbReference>
<organism evidence="2 3">
    <name type="scientific">Candidatus Marimicrobium litorale</name>
    <dbReference type="NCBI Taxonomy" id="2518991"/>
    <lineage>
        <taxon>Bacteria</taxon>
        <taxon>Pseudomonadati</taxon>
        <taxon>Pseudomonadota</taxon>
        <taxon>Gammaproteobacteria</taxon>
        <taxon>Cellvibrionales</taxon>
        <taxon>Halieaceae</taxon>
        <taxon>Marimicrobium</taxon>
    </lineage>
</organism>
<gene>
    <name evidence="2" type="ORF">EYC82_10425</name>
</gene>
<protein>
    <recommendedName>
        <fullName evidence="1">CheW-like domain-containing protein</fullName>
    </recommendedName>
</protein>
<sequence>MNAPALQSLELLERLYAYDSVPSPALPEVAETWVGTSLGIAGVPLLIGAGGLEEIIETPEMTAIPGTKDWVIGVAAYKGGLLPVFSGDVLFRGRPYTGRAREYCIVIRRPGMYFGLTLSHVQRDLRFAVEERITDHQVDPDFTEYSQGGFLYKGDFLAILDIDKVVADEELSNASAGKASSQRRKEND</sequence>
<dbReference type="SUPFAM" id="SSF50341">
    <property type="entry name" value="CheW-like"/>
    <property type="match status" value="1"/>
</dbReference>
<feature type="domain" description="CheW-like" evidence="1">
    <location>
        <begin position="26"/>
        <end position="171"/>
    </location>
</feature>
<dbReference type="RefSeq" id="WP_279249474.1">
    <property type="nucleotide sequence ID" value="NZ_SHNO01000001.1"/>
</dbReference>
<evidence type="ECO:0000313" key="3">
    <source>
        <dbReference type="Proteomes" id="UP001143304"/>
    </source>
</evidence>
<proteinExistence type="predicted"/>
<dbReference type="Pfam" id="PF01584">
    <property type="entry name" value="CheW"/>
    <property type="match status" value="1"/>
</dbReference>
<dbReference type="Gene3D" id="2.30.30.40">
    <property type="entry name" value="SH3 Domains"/>
    <property type="match status" value="1"/>
</dbReference>
<reference evidence="2" key="1">
    <citation type="submission" date="2019-02" db="EMBL/GenBank/DDBJ databases">
        <authorList>
            <person name="Li S.-H."/>
        </authorList>
    </citation>
    <scope>NUCLEOTIDE SEQUENCE</scope>
    <source>
        <strain evidence="2">IMCC11814</strain>
    </source>
</reference>
<accession>A0ABT3T659</accession>
<keyword evidence="3" id="KW-1185">Reference proteome</keyword>
<name>A0ABT3T659_9GAMM</name>